<dbReference type="EMBL" id="CP041186">
    <property type="protein sequence ID" value="QDG53113.1"/>
    <property type="molecule type" value="Genomic_DNA"/>
</dbReference>
<dbReference type="Proteomes" id="UP000315995">
    <property type="component" value="Chromosome"/>
</dbReference>
<evidence type="ECO:0000256" key="1">
    <source>
        <dbReference type="SAM" id="MobiDB-lite"/>
    </source>
</evidence>
<sequence length="462" mass="48528">MNSVKSEWSCKRMSMNRRLLAALALSTALPFGAWACGSSEAPALQAQPEVEERTLALGLPRDGYPSYSERVVLYLTNRARTEPTAFNPDEPYDPTPPLAFDLNLSKAARFHAQHIIDQNCWCEDHSSCCDMEAAGDEGGQCAGPSGACGATTSSERVGYWSSVYSGENAAKGYPSGQGAVDGWIHSSGHWANINNGGHTLLGPGNYETGWVQDFGAGGGSRPVAADGIHFQNQTNHTFGITYYQPGTGGPQTILAIVDGECHELDLAYGEPEHGAFETSLGLEAGCHRYYFHVTDGDGNEHVYPSQGSFGVAVGATDNCPFYAQNRPADTCSPSGQSCETGHTRPCYTGPWGTEGVGVCEAGVERCIGAQWTGECRLEELPEEAEVCDNGLDDDCNGEVDDGCGGAPDVGGVDAGPTGGAGSSSGGCTSVDARPSPSRVCWALLVGLGSLLAYRRRSSRPAA</sequence>
<name>A0A4Y6PXX7_PERCE</name>
<gene>
    <name evidence="4" type="ORF">FIV42_20915</name>
</gene>
<reference evidence="4 5" key="1">
    <citation type="submission" date="2019-06" db="EMBL/GenBank/DDBJ databases">
        <title>Persicimonas caeni gen. nov., sp. nov., a predatory bacterium isolated from solar saltern.</title>
        <authorList>
            <person name="Wang S."/>
        </authorList>
    </citation>
    <scope>NUCLEOTIDE SEQUENCE [LARGE SCALE GENOMIC DNA]</scope>
    <source>
        <strain evidence="4 5">YN101</strain>
    </source>
</reference>
<dbReference type="AlphaFoldDB" id="A0A4Y6PXX7"/>
<evidence type="ECO:0000313" key="4">
    <source>
        <dbReference type="EMBL" id="QDG53113.1"/>
    </source>
</evidence>
<keyword evidence="5" id="KW-1185">Reference proteome</keyword>
<feature type="region of interest" description="Disordered" evidence="1">
    <location>
        <begin position="406"/>
        <end position="429"/>
    </location>
</feature>
<dbReference type="PANTHER" id="PTHR31157:SF1">
    <property type="entry name" value="SCP DOMAIN-CONTAINING PROTEIN"/>
    <property type="match status" value="1"/>
</dbReference>
<dbReference type="Gene3D" id="3.40.33.10">
    <property type="entry name" value="CAP"/>
    <property type="match status" value="1"/>
</dbReference>
<accession>A0A4Y6PXX7</accession>
<feature type="domain" description="SCP" evidence="3">
    <location>
        <begin position="73"/>
        <end position="207"/>
    </location>
</feature>
<feature type="chain" id="PRO_5030106660" evidence="2">
    <location>
        <begin position="36"/>
        <end position="462"/>
    </location>
</feature>
<dbReference type="PANTHER" id="PTHR31157">
    <property type="entry name" value="SCP DOMAIN-CONTAINING PROTEIN"/>
    <property type="match status" value="1"/>
</dbReference>
<evidence type="ECO:0000259" key="3">
    <source>
        <dbReference type="Pfam" id="PF00188"/>
    </source>
</evidence>
<feature type="signal peptide" evidence="2">
    <location>
        <begin position="1"/>
        <end position="35"/>
    </location>
</feature>
<feature type="compositionally biased region" description="Gly residues" evidence="1">
    <location>
        <begin position="406"/>
        <end position="424"/>
    </location>
</feature>
<organism evidence="4 5">
    <name type="scientific">Persicimonas caeni</name>
    <dbReference type="NCBI Taxonomy" id="2292766"/>
    <lineage>
        <taxon>Bacteria</taxon>
        <taxon>Deltaproteobacteria</taxon>
        <taxon>Bradymonadales</taxon>
        <taxon>Bradymonadaceae</taxon>
        <taxon>Persicimonas</taxon>
    </lineage>
</organism>
<proteinExistence type="predicted"/>
<evidence type="ECO:0000256" key="2">
    <source>
        <dbReference type="SAM" id="SignalP"/>
    </source>
</evidence>
<dbReference type="InterPro" id="IPR035940">
    <property type="entry name" value="CAP_sf"/>
</dbReference>
<dbReference type="InterPro" id="IPR014044">
    <property type="entry name" value="CAP_dom"/>
</dbReference>
<dbReference type="SUPFAM" id="SSF55797">
    <property type="entry name" value="PR-1-like"/>
    <property type="match status" value="1"/>
</dbReference>
<protein>
    <submittedName>
        <fullName evidence="4">CAP domain-containing protein</fullName>
    </submittedName>
</protein>
<accession>A0A5B8Y8L9</accession>
<evidence type="ECO:0000313" key="5">
    <source>
        <dbReference type="Proteomes" id="UP000315995"/>
    </source>
</evidence>
<dbReference type="Pfam" id="PF00188">
    <property type="entry name" value="CAP"/>
    <property type="match status" value="1"/>
</dbReference>
<dbReference type="OrthoDB" id="5519898at2"/>
<dbReference type="CDD" id="cd05379">
    <property type="entry name" value="CAP_bacterial"/>
    <property type="match status" value="1"/>
</dbReference>
<keyword evidence="2" id="KW-0732">Signal</keyword>